<evidence type="ECO:0000313" key="5">
    <source>
        <dbReference type="Proteomes" id="UP000315343"/>
    </source>
</evidence>
<dbReference type="EMBL" id="VLKH01000004">
    <property type="protein sequence ID" value="TWH80377.1"/>
    <property type="molecule type" value="Genomic_DNA"/>
</dbReference>
<gene>
    <name evidence="4" type="ORF">LY60_01638</name>
</gene>
<accession>A0A562JB66</accession>
<sequence>MEINMKPIGYIRTDYNDDSDIPRQSINNMKEKGTIEILDEFKDGIKDIEIGSYIVVLFYFHKSEYQHLISKKRNNAGIYSTRSPHRPNGIGMSVVKIINIENSKLEFLGVDMLDGTPVLDIKPYIEDLNSI</sequence>
<evidence type="ECO:0000256" key="1">
    <source>
        <dbReference type="ARBA" id="ARBA00022691"/>
    </source>
</evidence>
<dbReference type="PANTHER" id="PTHR12818:SF0">
    <property type="entry name" value="TRNA (ADENINE(37)-N6)-METHYLTRANSFERASE"/>
    <property type="match status" value="1"/>
</dbReference>
<evidence type="ECO:0000259" key="3">
    <source>
        <dbReference type="PROSITE" id="PS51668"/>
    </source>
</evidence>
<dbReference type="PROSITE" id="PS51668">
    <property type="entry name" value="TSAA_2"/>
    <property type="match status" value="1"/>
</dbReference>
<comment type="similarity">
    <text evidence="2">Belongs to the tRNA methyltransferase O family.</text>
</comment>
<organism evidence="4 5">
    <name type="scientific">Sedimentibacter saalensis</name>
    <dbReference type="NCBI Taxonomy" id="130788"/>
    <lineage>
        <taxon>Bacteria</taxon>
        <taxon>Bacillati</taxon>
        <taxon>Bacillota</taxon>
        <taxon>Tissierellia</taxon>
        <taxon>Sedimentibacter</taxon>
    </lineage>
</organism>
<protein>
    <submittedName>
        <fullName evidence="4">tRNA-Thr(GGU) m(6)t(6)A37 methyltransferase TsaA</fullName>
    </submittedName>
</protein>
<keyword evidence="5" id="KW-1185">Reference proteome</keyword>
<comment type="caution">
    <text evidence="4">The sequence shown here is derived from an EMBL/GenBank/DDBJ whole genome shotgun (WGS) entry which is preliminary data.</text>
</comment>
<dbReference type="RefSeq" id="WP_145082207.1">
    <property type="nucleotide sequence ID" value="NZ_DAMBUX010000001.1"/>
</dbReference>
<name>A0A562JB66_9FIRM</name>
<evidence type="ECO:0000256" key="2">
    <source>
        <dbReference type="ARBA" id="ARBA00033753"/>
    </source>
</evidence>
<keyword evidence="1" id="KW-0949">S-adenosyl-L-methionine</keyword>
<dbReference type="SUPFAM" id="SSF118196">
    <property type="entry name" value="YaeB-like"/>
    <property type="match status" value="1"/>
</dbReference>
<dbReference type="PANTHER" id="PTHR12818">
    <property type="entry name" value="TRNA (ADENINE(37)-N6)-METHYLTRANSFERASE"/>
    <property type="match status" value="1"/>
</dbReference>
<evidence type="ECO:0000313" key="4">
    <source>
        <dbReference type="EMBL" id="TWH80377.1"/>
    </source>
</evidence>
<dbReference type="AlphaFoldDB" id="A0A562JB66"/>
<dbReference type="InterPro" id="IPR036414">
    <property type="entry name" value="YaeB_N_sf"/>
</dbReference>
<dbReference type="CDD" id="cd09281">
    <property type="entry name" value="UPF0066"/>
    <property type="match status" value="1"/>
</dbReference>
<dbReference type="InterPro" id="IPR023370">
    <property type="entry name" value="TrmO-like_N"/>
</dbReference>
<dbReference type="Proteomes" id="UP000315343">
    <property type="component" value="Unassembled WGS sequence"/>
</dbReference>
<reference evidence="4 5" key="1">
    <citation type="submission" date="2019-07" db="EMBL/GenBank/DDBJ databases">
        <title>Genomic Encyclopedia of Type Strains, Phase I: the one thousand microbial genomes (KMG-I) project.</title>
        <authorList>
            <person name="Kyrpides N."/>
        </authorList>
    </citation>
    <scope>NUCLEOTIDE SEQUENCE [LARGE SCALE GENOMIC DNA]</scope>
    <source>
        <strain evidence="4 5">DSM 13558</strain>
    </source>
</reference>
<dbReference type="Pfam" id="PF01980">
    <property type="entry name" value="TrmO_N"/>
    <property type="match status" value="1"/>
</dbReference>
<dbReference type="OrthoDB" id="9804309at2"/>
<feature type="domain" description="TsaA-like" evidence="3">
    <location>
        <begin position="5"/>
        <end position="131"/>
    </location>
</feature>
<keyword evidence="4" id="KW-0808">Transferase</keyword>
<dbReference type="GO" id="GO:0008168">
    <property type="term" value="F:methyltransferase activity"/>
    <property type="evidence" value="ECO:0007669"/>
    <property type="project" value="UniProtKB-KW"/>
</dbReference>
<dbReference type="Gene3D" id="2.40.30.70">
    <property type="entry name" value="YaeB-like"/>
    <property type="match status" value="1"/>
</dbReference>
<dbReference type="InterPro" id="IPR040372">
    <property type="entry name" value="YaeB-like"/>
</dbReference>
<dbReference type="InterPro" id="IPR036413">
    <property type="entry name" value="YaeB-like_sf"/>
</dbReference>
<proteinExistence type="inferred from homology"/>
<keyword evidence="4" id="KW-0489">Methyltransferase</keyword>
<dbReference type="NCBIfam" id="TIGR00104">
    <property type="entry name" value="tRNA_TsaA"/>
    <property type="match status" value="1"/>
</dbReference>
<dbReference type="GO" id="GO:0032259">
    <property type="term" value="P:methylation"/>
    <property type="evidence" value="ECO:0007669"/>
    <property type="project" value="UniProtKB-KW"/>
</dbReference>